<dbReference type="InterPro" id="IPR029063">
    <property type="entry name" value="SAM-dependent_MTases_sf"/>
</dbReference>
<dbReference type="Gene3D" id="3.40.50.150">
    <property type="entry name" value="Vaccinia Virus protein VP39"/>
    <property type="match status" value="1"/>
</dbReference>
<dbReference type="InterPro" id="IPR050508">
    <property type="entry name" value="Methyltransf_Superfamily"/>
</dbReference>
<organism evidence="2 3">
    <name type="scientific">Deinococcus budaensis</name>
    <dbReference type="NCBI Taxonomy" id="1665626"/>
    <lineage>
        <taxon>Bacteria</taxon>
        <taxon>Thermotogati</taxon>
        <taxon>Deinococcota</taxon>
        <taxon>Deinococci</taxon>
        <taxon>Deinococcales</taxon>
        <taxon>Deinococcaceae</taxon>
        <taxon>Deinococcus</taxon>
    </lineage>
</organism>
<protein>
    <submittedName>
        <fullName evidence="2">SAM-dependent methyltransferase</fullName>
    </submittedName>
</protein>
<keyword evidence="2" id="KW-0808">Transferase</keyword>
<name>A0A7W8GGY7_9DEIO</name>
<evidence type="ECO:0000259" key="1">
    <source>
        <dbReference type="Pfam" id="PF08241"/>
    </source>
</evidence>
<reference evidence="2 3" key="1">
    <citation type="submission" date="2020-08" db="EMBL/GenBank/DDBJ databases">
        <title>Genomic Encyclopedia of Type Strains, Phase IV (KMG-IV): sequencing the most valuable type-strain genomes for metagenomic binning, comparative biology and taxonomic classification.</title>
        <authorList>
            <person name="Goeker M."/>
        </authorList>
    </citation>
    <scope>NUCLEOTIDE SEQUENCE [LARGE SCALE GENOMIC DNA]</scope>
    <source>
        <strain evidence="2 3">DSM 101791</strain>
    </source>
</reference>
<sequence length="219" mass="23597">MRLPERDLLLSRRAGVAWPEAPLLDRLALSPTADVLDVGAGDGRLLAALRERGHRGRRVGLDPSPGPGVLPGEAETLPFAPASFDVVLLVRVLAHLPGPERALAEARRVLRPGGRVYAAQHGEAHLARMWAALGQGTAVAGLARPGWEDLLLAVTVGPEDAQAIAASYGLEVKARDLGAAFPLRDWLHLRVEILCRNLRPGYLSKRSYPAALRRWAPRA</sequence>
<dbReference type="Proteomes" id="UP000525389">
    <property type="component" value="Unassembled WGS sequence"/>
</dbReference>
<dbReference type="PANTHER" id="PTHR42912">
    <property type="entry name" value="METHYLTRANSFERASE"/>
    <property type="match status" value="1"/>
</dbReference>
<gene>
    <name evidence="2" type="ORF">HNQ09_002419</name>
</gene>
<evidence type="ECO:0000313" key="2">
    <source>
        <dbReference type="EMBL" id="MBB5234976.1"/>
    </source>
</evidence>
<keyword evidence="3" id="KW-1185">Reference proteome</keyword>
<dbReference type="GO" id="GO:0032259">
    <property type="term" value="P:methylation"/>
    <property type="evidence" value="ECO:0007669"/>
    <property type="project" value="UniProtKB-KW"/>
</dbReference>
<proteinExistence type="predicted"/>
<dbReference type="SUPFAM" id="SSF53335">
    <property type="entry name" value="S-adenosyl-L-methionine-dependent methyltransferases"/>
    <property type="match status" value="1"/>
</dbReference>
<evidence type="ECO:0000313" key="3">
    <source>
        <dbReference type="Proteomes" id="UP000525389"/>
    </source>
</evidence>
<dbReference type="AlphaFoldDB" id="A0A7W8GGY7"/>
<accession>A0A7W8GGY7</accession>
<comment type="caution">
    <text evidence="2">The sequence shown here is derived from an EMBL/GenBank/DDBJ whole genome shotgun (WGS) entry which is preliminary data.</text>
</comment>
<dbReference type="EMBL" id="JACHFN010000008">
    <property type="protein sequence ID" value="MBB5234976.1"/>
    <property type="molecule type" value="Genomic_DNA"/>
</dbReference>
<dbReference type="GO" id="GO:0008757">
    <property type="term" value="F:S-adenosylmethionine-dependent methyltransferase activity"/>
    <property type="evidence" value="ECO:0007669"/>
    <property type="project" value="InterPro"/>
</dbReference>
<dbReference type="Pfam" id="PF08241">
    <property type="entry name" value="Methyltransf_11"/>
    <property type="match status" value="1"/>
</dbReference>
<dbReference type="InterPro" id="IPR013216">
    <property type="entry name" value="Methyltransf_11"/>
</dbReference>
<dbReference type="CDD" id="cd02440">
    <property type="entry name" value="AdoMet_MTases"/>
    <property type="match status" value="1"/>
</dbReference>
<dbReference type="RefSeq" id="WP_184029526.1">
    <property type="nucleotide sequence ID" value="NZ_JACHFN010000008.1"/>
</dbReference>
<keyword evidence="2" id="KW-0489">Methyltransferase</keyword>
<feature type="domain" description="Methyltransferase type 11" evidence="1">
    <location>
        <begin position="36"/>
        <end position="117"/>
    </location>
</feature>